<name>A0A2I0KF10_PUNGR</name>
<comment type="caution">
    <text evidence="2">The sequence shown here is derived from an EMBL/GenBank/DDBJ whole genome shotgun (WGS) entry which is preliminary data.</text>
</comment>
<keyword evidence="3" id="KW-1185">Reference proteome</keyword>
<evidence type="ECO:0000313" key="2">
    <source>
        <dbReference type="EMBL" id="PKI67094.1"/>
    </source>
</evidence>
<evidence type="ECO:0000313" key="3">
    <source>
        <dbReference type="Proteomes" id="UP000233551"/>
    </source>
</evidence>
<feature type="region of interest" description="Disordered" evidence="1">
    <location>
        <begin position="176"/>
        <end position="195"/>
    </location>
</feature>
<protein>
    <submittedName>
        <fullName evidence="2">Uncharacterized protein</fullName>
    </submittedName>
</protein>
<dbReference type="EMBL" id="PGOL01000643">
    <property type="protein sequence ID" value="PKI67094.1"/>
    <property type="molecule type" value="Genomic_DNA"/>
</dbReference>
<gene>
    <name evidence="2" type="ORF">CRG98_012515</name>
</gene>
<dbReference type="AlphaFoldDB" id="A0A2I0KF10"/>
<accession>A0A2I0KF10</accession>
<evidence type="ECO:0000256" key="1">
    <source>
        <dbReference type="SAM" id="MobiDB-lite"/>
    </source>
</evidence>
<organism evidence="2 3">
    <name type="scientific">Punica granatum</name>
    <name type="common">Pomegranate</name>
    <dbReference type="NCBI Taxonomy" id="22663"/>
    <lineage>
        <taxon>Eukaryota</taxon>
        <taxon>Viridiplantae</taxon>
        <taxon>Streptophyta</taxon>
        <taxon>Embryophyta</taxon>
        <taxon>Tracheophyta</taxon>
        <taxon>Spermatophyta</taxon>
        <taxon>Magnoliopsida</taxon>
        <taxon>eudicotyledons</taxon>
        <taxon>Gunneridae</taxon>
        <taxon>Pentapetalae</taxon>
        <taxon>rosids</taxon>
        <taxon>malvids</taxon>
        <taxon>Myrtales</taxon>
        <taxon>Lythraceae</taxon>
        <taxon>Punica</taxon>
    </lineage>
</organism>
<sequence length="253" mass="27849">MKVETATVKVEMAMVKAGTARGKQRRGEAEREREGRKLWWWSENGEGCGVMVMHMVMRRLIAPPKSQLPYHLFTVARESSLISPFPSSYPLHCPGKRERVIAGIGVGRPRGMEPGMNWHGRILPILHGMVGLLRGRNKGDYRDGVGKGGEVWAGAVLEVLGGGAVGVGGGEDIVAEGAPEPHGLGEAGVGGEREREGEIKEKMNKTTEVAMWEWSMVSSGVPHSYPHRHLYGHVMFYVKNERKHHGRIHGKPN</sequence>
<proteinExistence type="predicted"/>
<dbReference type="Proteomes" id="UP000233551">
    <property type="component" value="Unassembled WGS sequence"/>
</dbReference>
<reference evidence="2 3" key="1">
    <citation type="submission" date="2017-11" db="EMBL/GenBank/DDBJ databases">
        <title>De-novo sequencing of pomegranate (Punica granatum L.) genome.</title>
        <authorList>
            <person name="Akparov Z."/>
            <person name="Amiraslanov A."/>
            <person name="Hajiyeva S."/>
            <person name="Abbasov M."/>
            <person name="Kaur K."/>
            <person name="Hamwieh A."/>
            <person name="Solovyev V."/>
            <person name="Salamov A."/>
            <person name="Braich B."/>
            <person name="Kosarev P."/>
            <person name="Mahmoud A."/>
            <person name="Hajiyev E."/>
            <person name="Babayeva S."/>
            <person name="Izzatullayeva V."/>
            <person name="Mammadov A."/>
            <person name="Mammadov A."/>
            <person name="Sharifova S."/>
            <person name="Ojaghi J."/>
            <person name="Eynullazada K."/>
            <person name="Bayramov B."/>
            <person name="Abdulazimova A."/>
            <person name="Shahmuradov I."/>
        </authorList>
    </citation>
    <scope>NUCLEOTIDE SEQUENCE [LARGE SCALE GENOMIC DNA]</scope>
    <source>
        <strain evidence="3">cv. AG2017</strain>
        <tissue evidence="2">Leaf</tissue>
    </source>
</reference>